<dbReference type="SFLD" id="SFLDS00001">
    <property type="entry name" value="Enolase"/>
    <property type="match status" value="1"/>
</dbReference>
<dbReference type="SFLD" id="SFLDG00180">
    <property type="entry name" value="muconate_cycloisomerase"/>
    <property type="match status" value="1"/>
</dbReference>
<evidence type="ECO:0000313" key="10">
    <source>
        <dbReference type="Proteomes" id="UP000295361"/>
    </source>
</evidence>
<dbReference type="EC" id="5.1.1.-" evidence="7"/>
<dbReference type="GO" id="GO:0046872">
    <property type="term" value="F:metal ion binding"/>
    <property type="evidence" value="ECO:0007669"/>
    <property type="project" value="UniProtKB-KW"/>
</dbReference>
<dbReference type="EMBL" id="SNXS01000002">
    <property type="protein sequence ID" value="TDP73027.1"/>
    <property type="molecule type" value="Genomic_DNA"/>
</dbReference>
<keyword evidence="10" id="KW-1185">Reference proteome</keyword>
<dbReference type="GO" id="GO:0006518">
    <property type="term" value="P:peptide metabolic process"/>
    <property type="evidence" value="ECO:0007669"/>
    <property type="project" value="UniProtKB-ARBA"/>
</dbReference>
<comment type="similarity">
    <text evidence="1 7">Belongs to the mandelate racemase/muconate lactonizing enzyme family.</text>
</comment>
<dbReference type="OrthoDB" id="9782675at2"/>
<dbReference type="InterPro" id="IPR036849">
    <property type="entry name" value="Enolase-like_C_sf"/>
</dbReference>
<dbReference type="InParanoid" id="A0A4R6QQM2"/>
<evidence type="ECO:0000256" key="6">
    <source>
        <dbReference type="PIRSR" id="PIRSR634603-3"/>
    </source>
</evidence>
<dbReference type="InterPro" id="IPR018110">
    <property type="entry name" value="Mandel_Rmase/mucon_lact_enz_CS"/>
</dbReference>
<dbReference type="PROSITE" id="PS00909">
    <property type="entry name" value="MR_MLE_2"/>
    <property type="match status" value="1"/>
</dbReference>
<feature type="binding site" evidence="6">
    <location>
        <position position="202"/>
    </location>
    <ligand>
        <name>Mg(2+)</name>
        <dbReference type="ChEBI" id="CHEBI:18420"/>
    </ligand>
</feature>
<dbReference type="InterPro" id="IPR029017">
    <property type="entry name" value="Enolase-like_N"/>
</dbReference>
<feature type="active site" description="Proton acceptor; specific for (S)-substrate epimerization" evidence="5">
    <location>
        <position position="247"/>
    </location>
</feature>
<comment type="cofactor">
    <cofactor evidence="6 7">
        <name>Mg(2+)</name>
        <dbReference type="ChEBI" id="CHEBI:18420"/>
    </cofactor>
    <text evidence="6 7">Binds 1 Mg(2+) ion per subunit.</text>
</comment>
<dbReference type="Pfam" id="PF13378">
    <property type="entry name" value="MR_MLE_C"/>
    <property type="match status" value="1"/>
</dbReference>
<dbReference type="PANTHER" id="PTHR48073">
    <property type="entry name" value="O-SUCCINYLBENZOATE SYNTHASE-RELATED"/>
    <property type="match status" value="1"/>
</dbReference>
<gene>
    <name evidence="9" type="ORF">DES47_102773</name>
</gene>
<accession>A0A4R6QQM2</accession>
<sequence length="328" mass="35108">MTLELQIATECLPLSEPLEIACGVLASIDVIVVTLRDARGHSGRGEAAGVDYAGESLVSMTAQLAAIAPKLHAETSAAELMQWLPAGGARNALDCALWDLRAKQSGQRAWTLAGFRTVLPVTTAYTIGLGKEADVRRKARAARHMPLIKIKADAIRHLDMVRFVKEEHPGARLVIDANQAWDRDLLEQLLPELYALGVELIEQPVRMGEDAQLDGLRSPIPLAADESCTDRSSLPDLLGRYQYINIKLDKCGGLSEGLALVKAAQELGFGLMVGCMGGSSLAMAPAFLVAQDCSYVDLDGPLLLAADRPEAMAYASAQLSPPEVALWG</sequence>
<reference evidence="9 10" key="1">
    <citation type="submission" date="2019-03" db="EMBL/GenBank/DDBJ databases">
        <title>Genomic Encyclopedia of Type Strains, Phase IV (KMG-IV): sequencing the most valuable type-strain genomes for metagenomic binning, comparative biology and taxonomic classification.</title>
        <authorList>
            <person name="Goeker M."/>
        </authorList>
    </citation>
    <scope>NUCLEOTIDE SEQUENCE [LARGE SCALE GENOMIC DNA]</scope>
    <source>
        <strain evidence="9 10">DSM 16998</strain>
    </source>
</reference>
<dbReference type="SUPFAM" id="SSF54826">
    <property type="entry name" value="Enolase N-terminal domain-like"/>
    <property type="match status" value="1"/>
</dbReference>
<evidence type="ECO:0000259" key="8">
    <source>
        <dbReference type="SMART" id="SM00922"/>
    </source>
</evidence>
<feature type="binding site" evidence="6">
    <location>
        <position position="176"/>
    </location>
    <ligand>
        <name>Mg(2+)</name>
        <dbReference type="ChEBI" id="CHEBI:18420"/>
    </ligand>
</feature>
<proteinExistence type="inferred from homology"/>
<evidence type="ECO:0000256" key="2">
    <source>
        <dbReference type="ARBA" id="ARBA00022723"/>
    </source>
</evidence>
<dbReference type="CDD" id="cd03319">
    <property type="entry name" value="L-Ala-DL-Glu_epimerase"/>
    <property type="match status" value="1"/>
</dbReference>
<dbReference type="NCBIfam" id="NF042940">
    <property type="entry name" value="racemase_DgcA"/>
    <property type="match status" value="1"/>
</dbReference>
<feature type="active site" description="Proton acceptor; specific for (R)-substrate epimerization" evidence="5">
    <location>
        <position position="151"/>
    </location>
</feature>
<dbReference type="RefSeq" id="WP_133700439.1">
    <property type="nucleotide sequence ID" value="NZ_SNXS01000002.1"/>
</dbReference>
<dbReference type="Gene3D" id="3.20.20.120">
    <property type="entry name" value="Enolase-like C-terminal domain"/>
    <property type="match status" value="1"/>
</dbReference>
<dbReference type="Proteomes" id="UP000295361">
    <property type="component" value="Unassembled WGS sequence"/>
</dbReference>
<evidence type="ECO:0000256" key="1">
    <source>
        <dbReference type="ARBA" id="ARBA00008031"/>
    </source>
</evidence>
<dbReference type="SUPFAM" id="SSF51604">
    <property type="entry name" value="Enolase C-terminal domain-like"/>
    <property type="match status" value="1"/>
</dbReference>
<organism evidence="9 10">
    <name type="scientific">Roseateles toxinivorans</name>
    <dbReference type="NCBI Taxonomy" id="270368"/>
    <lineage>
        <taxon>Bacteria</taxon>
        <taxon>Pseudomonadati</taxon>
        <taxon>Pseudomonadota</taxon>
        <taxon>Betaproteobacteria</taxon>
        <taxon>Burkholderiales</taxon>
        <taxon>Sphaerotilaceae</taxon>
        <taxon>Roseateles</taxon>
    </lineage>
</organism>
<evidence type="ECO:0000256" key="4">
    <source>
        <dbReference type="ARBA" id="ARBA00023235"/>
    </source>
</evidence>
<dbReference type="InterPro" id="IPR034603">
    <property type="entry name" value="Dipeptide_epimerase"/>
</dbReference>
<protein>
    <recommendedName>
        <fullName evidence="7">Dipeptide epimerase</fullName>
        <ecNumber evidence="7">5.1.1.-</ecNumber>
    </recommendedName>
</protein>
<dbReference type="SFLD" id="SFLDF00010">
    <property type="entry name" value="dipeptide_epimerase"/>
    <property type="match status" value="1"/>
</dbReference>
<comment type="caution">
    <text evidence="9">The sequence shown here is derived from an EMBL/GenBank/DDBJ whole genome shotgun (WGS) entry which is preliminary data.</text>
</comment>
<dbReference type="PANTHER" id="PTHR48073:SF2">
    <property type="entry name" value="O-SUCCINYLBENZOATE SYNTHASE"/>
    <property type="match status" value="1"/>
</dbReference>
<dbReference type="AlphaFoldDB" id="A0A4R6QQM2"/>
<dbReference type="GO" id="GO:0009063">
    <property type="term" value="P:amino acid catabolic process"/>
    <property type="evidence" value="ECO:0007669"/>
    <property type="project" value="InterPro"/>
</dbReference>
<dbReference type="InterPro" id="IPR013342">
    <property type="entry name" value="Mandelate_racemase_C"/>
</dbReference>
<dbReference type="InterPro" id="IPR029065">
    <property type="entry name" value="Enolase_C-like"/>
</dbReference>
<dbReference type="FunCoup" id="A0A4R6QQM2">
    <property type="interactions" value="70"/>
</dbReference>
<dbReference type="Pfam" id="PF02746">
    <property type="entry name" value="MR_MLE_N"/>
    <property type="match status" value="1"/>
</dbReference>
<dbReference type="Gene3D" id="3.30.390.10">
    <property type="entry name" value="Enolase-like, N-terminal domain"/>
    <property type="match status" value="1"/>
</dbReference>
<evidence type="ECO:0000256" key="7">
    <source>
        <dbReference type="RuleBase" id="RU366006"/>
    </source>
</evidence>
<evidence type="ECO:0000256" key="3">
    <source>
        <dbReference type="ARBA" id="ARBA00022842"/>
    </source>
</evidence>
<dbReference type="InterPro" id="IPR013341">
    <property type="entry name" value="Mandelate_racemase_N_dom"/>
</dbReference>
<dbReference type="GO" id="GO:0016855">
    <property type="term" value="F:racemase and epimerase activity, acting on amino acids and derivatives"/>
    <property type="evidence" value="ECO:0007669"/>
    <property type="project" value="UniProtKB-UniRule"/>
</dbReference>
<name>A0A4R6QQM2_9BURK</name>
<keyword evidence="4 7" id="KW-0413">Isomerase</keyword>
<feature type="domain" description="Mandelate racemase/muconate lactonizing enzyme C-terminal" evidence="8">
    <location>
        <begin position="132"/>
        <end position="223"/>
    </location>
</feature>
<keyword evidence="2 6" id="KW-0479">Metal-binding</keyword>
<dbReference type="SMART" id="SM00922">
    <property type="entry name" value="MR_MLE"/>
    <property type="match status" value="1"/>
</dbReference>
<evidence type="ECO:0000313" key="9">
    <source>
        <dbReference type="EMBL" id="TDP73027.1"/>
    </source>
</evidence>
<keyword evidence="3 6" id="KW-0460">Magnesium</keyword>
<evidence type="ECO:0000256" key="5">
    <source>
        <dbReference type="PIRSR" id="PIRSR634603-1"/>
    </source>
</evidence>
<feature type="binding site" evidence="6">
    <location>
        <position position="225"/>
    </location>
    <ligand>
        <name>Mg(2+)</name>
        <dbReference type="ChEBI" id="CHEBI:18420"/>
    </ligand>
</feature>